<feature type="region of interest" description="Disordered" evidence="1">
    <location>
        <begin position="1"/>
        <end position="45"/>
    </location>
</feature>
<proteinExistence type="predicted"/>
<gene>
    <name evidence="2" type="ORF">M0813_14798</name>
</gene>
<organism evidence="2 3">
    <name type="scientific">Anaeramoeba flamelloides</name>
    <dbReference type="NCBI Taxonomy" id="1746091"/>
    <lineage>
        <taxon>Eukaryota</taxon>
        <taxon>Metamonada</taxon>
        <taxon>Anaeramoebidae</taxon>
        <taxon>Anaeramoeba</taxon>
    </lineage>
</organism>
<name>A0ABQ8Z3Z1_9EUKA</name>
<protein>
    <submittedName>
        <fullName evidence="2">Uncharacterized protein</fullName>
    </submittedName>
</protein>
<reference evidence="2" key="1">
    <citation type="submission" date="2022-08" db="EMBL/GenBank/DDBJ databases">
        <title>Novel sulfate-reducing endosymbionts in the free-living metamonad Anaeramoeba.</title>
        <authorList>
            <person name="Jerlstrom-Hultqvist J."/>
            <person name="Cepicka I."/>
            <person name="Gallot-Lavallee L."/>
            <person name="Salas-Leiva D."/>
            <person name="Curtis B.A."/>
            <person name="Zahonova K."/>
            <person name="Pipaliya S."/>
            <person name="Dacks J."/>
            <person name="Roger A.J."/>
        </authorList>
    </citation>
    <scope>NUCLEOTIDE SEQUENCE</scope>
    <source>
        <strain evidence="2">Schooner1</strain>
    </source>
</reference>
<evidence type="ECO:0000256" key="1">
    <source>
        <dbReference type="SAM" id="MobiDB-lite"/>
    </source>
</evidence>
<accession>A0ABQ8Z3Z1</accession>
<keyword evidence="3" id="KW-1185">Reference proteome</keyword>
<comment type="caution">
    <text evidence="2">The sequence shown here is derived from an EMBL/GenBank/DDBJ whole genome shotgun (WGS) entry which is preliminary data.</text>
</comment>
<feature type="compositionally biased region" description="Basic and acidic residues" evidence="1">
    <location>
        <begin position="1"/>
        <end position="12"/>
    </location>
</feature>
<sequence>MEIPKKETKQPEQSKATIPPRKTKTEIKKETKPKTEEKTIGKLRPITGNPNSVMIVISNGFISEITNLPMGTSGIVFAPSDDAAKKISQSNKKSLVLVINFQNGILGTLWNGSKQVPYQSKFN</sequence>
<dbReference type="Proteomes" id="UP001150062">
    <property type="component" value="Unassembled WGS sequence"/>
</dbReference>
<evidence type="ECO:0000313" key="3">
    <source>
        <dbReference type="Proteomes" id="UP001150062"/>
    </source>
</evidence>
<dbReference type="EMBL" id="JAOAOG010000055">
    <property type="protein sequence ID" value="KAJ6251600.1"/>
    <property type="molecule type" value="Genomic_DNA"/>
</dbReference>
<evidence type="ECO:0000313" key="2">
    <source>
        <dbReference type="EMBL" id="KAJ6251600.1"/>
    </source>
</evidence>
<feature type="compositionally biased region" description="Basic and acidic residues" evidence="1">
    <location>
        <begin position="23"/>
        <end position="40"/>
    </location>
</feature>